<dbReference type="OrthoDB" id="6264054at2759"/>
<dbReference type="AlphaFoldDB" id="A0A183AH71"/>
<feature type="region of interest" description="Disordered" evidence="1">
    <location>
        <begin position="112"/>
        <end position="135"/>
    </location>
</feature>
<evidence type="ECO:0000313" key="2">
    <source>
        <dbReference type="EMBL" id="VDP78015.1"/>
    </source>
</evidence>
<proteinExistence type="predicted"/>
<feature type="region of interest" description="Disordered" evidence="1">
    <location>
        <begin position="241"/>
        <end position="358"/>
    </location>
</feature>
<gene>
    <name evidence="2" type="ORF">ECPE_LOCUS6306</name>
</gene>
<dbReference type="WBParaSite" id="ECPE_0000631901-mRNA-1">
    <property type="protein sequence ID" value="ECPE_0000631901-mRNA-1"/>
    <property type="gene ID" value="ECPE_0000631901"/>
</dbReference>
<dbReference type="EMBL" id="UZAN01043300">
    <property type="protein sequence ID" value="VDP78015.1"/>
    <property type="molecule type" value="Genomic_DNA"/>
</dbReference>
<organism evidence="4">
    <name type="scientific">Echinostoma caproni</name>
    <dbReference type="NCBI Taxonomy" id="27848"/>
    <lineage>
        <taxon>Eukaryota</taxon>
        <taxon>Metazoa</taxon>
        <taxon>Spiralia</taxon>
        <taxon>Lophotrochozoa</taxon>
        <taxon>Platyhelminthes</taxon>
        <taxon>Trematoda</taxon>
        <taxon>Digenea</taxon>
        <taxon>Plagiorchiida</taxon>
        <taxon>Echinostomata</taxon>
        <taxon>Echinostomatoidea</taxon>
        <taxon>Echinostomatidae</taxon>
        <taxon>Echinostoma</taxon>
    </lineage>
</organism>
<accession>A0A183AH71</accession>
<keyword evidence="3" id="KW-1185">Reference proteome</keyword>
<reference evidence="2 3" key="2">
    <citation type="submission" date="2018-11" db="EMBL/GenBank/DDBJ databases">
        <authorList>
            <consortium name="Pathogen Informatics"/>
        </authorList>
    </citation>
    <scope>NUCLEOTIDE SEQUENCE [LARGE SCALE GENOMIC DNA]</scope>
    <source>
        <strain evidence="2 3">Egypt</strain>
    </source>
</reference>
<feature type="region of interest" description="Disordered" evidence="1">
    <location>
        <begin position="1"/>
        <end position="28"/>
    </location>
</feature>
<feature type="compositionally biased region" description="Polar residues" evidence="1">
    <location>
        <begin position="1"/>
        <end position="16"/>
    </location>
</feature>
<evidence type="ECO:0000256" key="1">
    <source>
        <dbReference type="SAM" id="MobiDB-lite"/>
    </source>
</evidence>
<protein>
    <submittedName>
        <fullName evidence="2 4">Uncharacterized protein</fullName>
    </submittedName>
</protein>
<name>A0A183AH71_9TREM</name>
<feature type="compositionally biased region" description="Basic residues" evidence="1">
    <location>
        <begin position="344"/>
        <end position="358"/>
    </location>
</feature>
<reference evidence="4" key="1">
    <citation type="submission" date="2016-06" db="UniProtKB">
        <authorList>
            <consortium name="WormBaseParasite"/>
        </authorList>
    </citation>
    <scope>IDENTIFICATION</scope>
</reference>
<dbReference type="Proteomes" id="UP000272942">
    <property type="component" value="Unassembled WGS sequence"/>
</dbReference>
<sequence>MGDSEFLTNAESTLGQDANKPLTDVPRELSPTYSLEDTVNCVESLDAVISAPSHETFLTSRTSGRTVSTTTTTSAVEYSSLTTSQTCSSIGDSGFSSWTGTVETHSHFSPTLARLDSESQPASDESNAPVQAPNLPIDRTAGLGALCCANALNEELCDRMFVRDLTDPEPPSVPHVTSWSDGENQNSQVHLIPSVSASISPGMMWQSTIVSTDPTLFHPLPIHHSPFRPVKFIEAGGIQSHDPVSDQHQSIVPSSTGALQTSNNTSGIIHENSTTSCLCHSRCGSRRPDSAPVRISQGPPIGRVGFSLYGTDSGSVSEPNDDPLPVDTANDGDDESDTENTPTSRRRYERKQLQHRLSRHSFSGHSYSAFGPSTQSCHDRFSRVRVRDPEGSTITYGNSVLCIRPRVTPRNEFRIEPLWLRRRQVPPSLSTLASSGRRFTVHEQRDLGKSKEITPLLSLARFEQLLVYIWVAN</sequence>
<feature type="compositionally biased region" description="Polar residues" evidence="1">
    <location>
        <begin position="118"/>
        <end position="129"/>
    </location>
</feature>
<feature type="compositionally biased region" description="Polar residues" evidence="1">
    <location>
        <begin position="246"/>
        <end position="278"/>
    </location>
</feature>
<evidence type="ECO:0000313" key="4">
    <source>
        <dbReference type="WBParaSite" id="ECPE_0000631901-mRNA-1"/>
    </source>
</evidence>
<evidence type="ECO:0000313" key="3">
    <source>
        <dbReference type="Proteomes" id="UP000272942"/>
    </source>
</evidence>